<feature type="transmembrane region" description="Helical" evidence="1">
    <location>
        <begin position="39"/>
        <end position="57"/>
    </location>
</feature>
<evidence type="ECO:0000313" key="3">
    <source>
        <dbReference type="Proteomes" id="UP000008383"/>
    </source>
</evidence>
<keyword evidence="3" id="KW-1185">Reference proteome</keyword>
<protein>
    <submittedName>
        <fullName evidence="2">Uncharacterized protein</fullName>
    </submittedName>
</protein>
<dbReference type="GeneID" id="9582372"/>
<sequence length="231" mass="26049">MLIHHVLSPFEPSSSPFLPSLGSAQLRQFDTAFSSSLQLQLRATFLLLIIILSSATSKRKKKYARWSVKKATLYGVPHTPYMDELHFILTSYYLSCELSTSLALRSIGLDQERSKGKKKGERKATKHSPSSWMGIVSKGVGEFVSSSDEASILALTTLYGVILQPWKGFHCLVYGTFHSIILSFGIAIVACKARRYIFHFSNMTLQFLSFSLRRRNKASQAARLMVEWIIF</sequence>
<accession>D4D4P2</accession>
<comment type="caution">
    <text evidence="2">The sequence shown here is derived from an EMBL/GenBank/DDBJ whole genome shotgun (WGS) entry which is preliminary data.</text>
</comment>
<dbReference type="HOGENOM" id="CLU_1200563_0_0_1"/>
<organism evidence="2 3">
    <name type="scientific">Trichophyton verrucosum (strain HKI 0517)</name>
    <dbReference type="NCBI Taxonomy" id="663202"/>
    <lineage>
        <taxon>Eukaryota</taxon>
        <taxon>Fungi</taxon>
        <taxon>Dikarya</taxon>
        <taxon>Ascomycota</taxon>
        <taxon>Pezizomycotina</taxon>
        <taxon>Eurotiomycetes</taxon>
        <taxon>Eurotiomycetidae</taxon>
        <taxon>Onygenales</taxon>
        <taxon>Arthrodermataceae</taxon>
        <taxon>Trichophyton</taxon>
    </lineage>
</organism>
<proteinExistence type="predicted"/>
<keyword evidence="1" id="KW-1133">Transmembrane helix</keyword>
<feature type="transmembrane region" description="Helical" evidence="1">
    <location>
        <begin position="171"/>
        <end position="190"/>
    </location>
</feature>
<keyword evidence="1" id="KW-0812">Transmembrane</keyword>
<dbReference type="Proteomes" id="UP000008383">
    <property type="component" value="Unassembled WGS sequence"/>
</dbReference>
<evidence type="ECO:0000256" key="1">
    <source>
        <dbReference type="SAM" id="Phobius"/>
    </source>
</evidence>
<reference evidence="3" key="1">
    <citation type="journal article" date="2011" name="Genome Biol.">
        <title>Comparative and functional genomics provide insights into the pathogenicity of dermatophytic fungi.</title>
        <authorList>
            <person name="Burmester A."/>
            <person name="Shelest E."/>
            <person name="Gloeckner G."/>
            <person name="Heddergott C."/>
            <person name="Schindler S."/>
            <person name="Staib P."/>
            <person name="Heidel A."/>
            <person name="Felder M."/>
            <person name="Petzold A."/>
            <person name="Szafranski K."/>
            <person name="Feuermann M."/>
            <person name="Pedruzzi I."/>
            <person name="Priebe S."/>
            <person name="Groth M."/>
            <person name="Winkler R."/>
            <person name="Li W."/>
            <person name="Kniemeyer O."/>
            <person name="Schroeckh V."/>
            <person name="Hertweck C."/>
            <person name="Hube B."/>
            <person name="White T.C."/>
            <person name="Platzer M."/>
            <person name="Guthke R."/>
            <person name="Heitman J."/>
            <person name="Woestemeyer J."/>
            <person name="Zipfel P.F."/>
            <person name="Monod M."/>
            <person name="Brakhage A.A."/>
        </authorList>
    </citation>
    <scope>NUCLEOTIDE SEQUENCE [LARGE SCALE GENOMIC DNA]</scope>
    <source>
        <strain evidence="3">HKI 0517</strain>
    </source>
</reference>
<dbReference type="RefSeq" id="XP_003023795.1">
    <property type="nucleotide sequence ID" value="XM_003023749.1"/>
</dbReference>
<dbReference type="AlphaFoldDB" id="D4D4P2"/>
<gene>
    <name evidence="2" type="ORF">TRV_02058</name>
</gene>
<keyword evidence="1" id="KW-0472">Membrane</keyword>
<evidence type="ECO:0000313" key="2">
    <source>
        <dbReference type="EMBL" id="EFE43177.1"/>
    </source>
</evidence>
<dbReference type="KEGG" id="tve:TRV_02058"/>
<dbReference type="EMBL" id="ACYE01000106">
    <property type="protein sequence ID" value="EFE43177.1"/>
    <property type="molecule type" value="Genomic_DNA"/>
</dbReference>
<name>D4D4P2_TRIVH</name>